<feature type="transmembrane region" description="Helical" evidence="2">
    <location>
        <begin position="227"/>
        <end position="245"/>
    </location>
</feature>
<keyword evidence="2" id="KW-0812">Transmembrane</keyword>
<evidence type="ECO:0000256" key="2">
    <source>
        <dbReference type="SAM" id="Phobius"/>
    </source>
</evidence>
<keyword evidence="4" id="KW-1185">Reference proteome</keyword>
<evidence type="ECO:0000313" key="3">
    <source>
        <dbReference type="EMBL" id="CEM14194.1"/>
    </source>
</evidence>
<protein>
    <submittedName>
        <fullName evidence="3">Uncharacterized protein</fullName>
    </submittedName>
</protein>
<name>A0A0G4FLD2_VITBC</name>
<dbReference type="VEuPathDB" id="CryptoDB:Vbra_21329"/>
<feature type="region of interest" description="Disordered" evidence="1">
    <location>
        <begin position="1"/>
        <end position="23"/>
    </location>
</feature>
<proteinExistence type="predicted"/>
<sequence>MAWTRESDAPSTSPHRPRSRDRRRLTTPLIAVCAFLPHALAFTPASLSTLHSSSSHRSPSPQTGLPPPSASPHLSADPDPLQQQRGSASRRPFFTCVGPSSAAVEESKSWGLQLAGALVALFALPLLASADYLIFDEGQLAAALQTFKTADSSESLQSSLKTLDELIPTADTLEGTPLKEEVVRSLLTKKREVLSSSKALWAGEVPFLYDDLKRKLDPLSSIALEPFLQVAPFIGVVEYLALLFVQRNFRKYFTAAYLGAAATIFAPIVYLLVTS</sequence>
<dbReference type="EMBL" id="CDMY01000455">
    <property type="protein sequence ID" value="CEM14194.1"/>
    <property type="molecule type" value="Genomic_DNA"/>
</dbReference>
<keyword evidence="2" id="KW-1133">Transmembrane helix</keyword>
<feature type="transmembrane region" description="Helical" evidence="2">
    <location>
        <begin position="252"/>
        <end position="273"/>
    </location>
</feature>
<organism evidence="3 4">
    <name type="scientific">Vitrella brassicaformis (strain CCMP3155)</name>
    <dbReference type="NCBI Taxonomy" id="1169540"/>
    <lineage>
        <taxon>Eukaryota</taxon>
        <taxon>Sar</taxon>
        <taxon>Alveolata</taxon>
        <taxon>Colpodellida</taxon>
        <taxon>Vitrellaceae</taxon>
        <taxon>Vitrella</taxon>
    </lineage>
</organism>
<feature type="region of interest" description="Disordered" evidence="1">
    <location>
        <begin position="50"/>
        <end position="92"/>
    </location>
</feature>
<feature type="compositionally biased region" description="Low complexity" evidence="1">
    <location>
        <begin position="71"/>
        <end position="80"/>
    </location>
</feature>
<accession>A0A0G4FLD2</accession>
<dbReference type="AlphaFoldDB" id="A0A0G4FLD2"/>
<dbReference type="Proteomes" id="UP000041254">
    <property type="component" value="Unassembled WGS sequence"/>
</dbReference>
<evidence type="ECO:0000313" key="4">
    <source>
        <dbReference type="Proteomes" id="UP000041254"/>
    </source>
</evidence>
<keyword evidence="2" id="KW-0472">Membrane</keyword>
<evidence type="ECO:0000256" key="1">
    <source>
        <dbReference type="SAM" id="MobiDB-lite"/>
    </source>
</evidence>
<gene>
    <name evidence="3" type="ORF">Vbra_21329</name>
</gene>
<reference evidence="3 4" key="1">
    <citation type="submission" date="2014-11" db="EMBL/GenBank/DDBJ databases">
        <authorList>
            <person name="Zhu J."/>
            <person name="Qi W."/>
            <person name="Song R."/>
        </authorList>
    </citation>
    <scope>NUCLEOTIDE SEQUENCE [LARGE SCALE GENOMIC DNA]</scope>
</reference>
<feature type="compositionally biased region" description="Low complexity" evidence="1">
    <location>
        <begin position="50"/>
        <end position="61"/>
    </location>
</feature>
<dbReference type="InParanoid" id="A0A0G4FLD2"/>